<name>M3DI38_9ACTN</name>
<reference evidence="3" key="1">
    <citation type="journal article" date="2013" name="Genome Announc.">
        <title>Draft Genome Sequence of Streptomyces bottropensis ATCC 25435, a Bottromycin-Producing Actinomycete.</title>
        <authorList>
            <person name="Zhang H."/>
            <person name="Zhou W."/>
            <person name="Zhuang Y."/>
            <person name="Liang X."/>
            <person name="Liu T."/>
        </authorList>
    </citation>
    <scope>NUCLEOTIDE SEQUENCE [LARGE SCALE GENOMIC DNA]</scope>
    <source>
        <strain evidence="3">ATCC 25435</strain>
    </source>
</reference>
<proteinExistence type="predicted"/>
<protein>
    <submittedName>
        <fullName evidence="2">Uncharacterized protein</fullName>
    </submittedName>
</protein>
<keyword evidence="1" id="KW-0812">Transmembrane</keyword>
<accession>M3DI38</accession>
<organism evidence="2 3">
    <name type="scientific">Streptomyces bottropensis ATCC 25435</name>
    <dbReference type="NCBI Taxonomy" id="1054862"/>
    <lineage>
        <taxon>Bacteria</taxon>
        <taxon>Bacillati</taxon>
        <taxon>Actinomycetota</taxon>
        <taxon>Actinomycetes</taxon>
        <taxon>Kitasatosporales</taxon>
        <taxon>Streptomycetaceae</taxon>
        <taxon>Streptomyces</taxon>
    </lineage>
</organism>
<dbReference type="EMBL" id="KB405063">
    <property type="protein sequence ID" value="EMF56442.1"/>
    <property type="molecule type" value="Genomic_DNA"/>
</dbReference>
<dbReference type="Proteomes" id="UP000030760">
    <property type="component" value="Unassembled WGS sequence"/>
</dbReference>
<dbReference type="AlphaFoldDB" id="M3DI38"/>
<keyword evidence="1" id="KW-0472">Membrane</keyword>
<evidence type="ECO:0000313" key="3">
    <source>
        <dbReference type="Proteomes" id="UP000030760"/>
    </source>
</evidence>
<keyword evidence="1" id="KW-1133">Transmembrane helix</keyword>
<evidence type="ECO:0000313" key="2">
    <source>
        <dbReference type="EMBL" id="EMF56442.1"/>
    </source>
</evidence>
<sequence>MRTPMPPRRRGDGPLMNAVNLLGIFGPLILGAVLLGRYFA</sequence>
<gene>
    <name evidence="2" type="ORF">SBD_2193</name>
</gene>
<evidence type="ECO:0000256" key="1">
    <source>
        <dbReference type="SAM" id="Phobius"/>
    </source>
</evidence>
<feature type="transmembrane region" description="Helical" evidence="1">
    <location>
        <begin position="21"/>
        <end position="39"/>
    </location>
</feature>